<reference evidence="6" key="1">
    <citation type="journal article" date="2019" name="Int. J. Syst. Evol. Microbiol.">
        <title>The Global Catalogue of Microorganisms (GCM) 10K type strain sequencing project: providing services to taxonomists for standard genome sequencing and annotation.</title>
        <authorList>
            <consortium name="The Broad Institute Genomics Platform"/>
            <consortium name="The Broad Institute Genome Sequencing Center for Infectious Disease"/>
            <person name="Wu L."/>
            <person name="Ma J."/>
        </authorList>
    </citation>
    <scope>NUCLEOTIDE SEQUENCE [LARGE SCALE GENOMIC DNA]</scope>
    <source>
        <strain evidence="6">JCM 17688</strain>
    </source>
</reference>
<keyword evidence="3" id="KW-0804">Transcription</keyword>
<dbReference type="GO" id="GO:0003677">
    <property type="term" value="F:DNA binding"/>
    <property type="evidence" value="ECO:0007669"/>
    <property type="project" value="UniProtKB-KW"/>
</dbReference>
<proteinExistence type="predicted"/>
<gene>
    <name evidence="5" type="ORF">GCM10023147_49440</name>
</gene>
<dbReference type="CDD" id="cd06267">
    <property type="entry name" value="PBP1_LacI_sugar_binding-like"/>
    <property type="match status" value="1"/>
</dbReference>
<dbReference type="Proteomes" id="UP001500635">
    <property type="component" value="Unassembled WGS sequence"/>
</dbReference>
<evidence type="ECO:0000256" key="1">
    <source>
        <dbReference type="ARBA" id="ARBA00023015"/>
    </source>
</evidence>
<evidence type="ECO:0000313" key="5">
    <source>
        <dbReference type="EMBL" id="GAA4406027.1"/>
    </source>
</evidence>
<dbReference type="Pfam" id="PF13377">
    <property type="entry name" value="Peripla_BP_3"/>
    <property type="match status" value="1"/>
</dbReference>
<dbReference type="PROSITE" id="PS50932">
    <property type="entry name" value="HTH_LACI_2"/>
    <property type="match status" value="1"/>
</dbReference>
<sequence>MAVPVSERVVEAVGEWSGRRPTMVDVAAAAGVSTALVSIVMRDVPGASAETRHHVRRVAAELGYVPDRRAQKLRQSRSGLIGVAFELQQPFQGDVVEQLYPAAAEGGYDLMLSGVVPTRGEVEAAEVLVRERCEVVVLLGSRRAAASLDVLAERIPALVVARPSGTPRVGAVRMDDIRGMRVAVDHLVGLGHRGILYIDGADAPGAAERLTGFALGVAEHGLGDDAHVVPGGPSEPDGVRAMTAVLEGDRRRPTAVLAFNDRCAIGVLDVLLRRRIDVPGEVSVIGYDDSRLSRMDHIGLSTVAQDAGRIAEEVVAQVVRRLDGGPPEDVVLAPSLVVRTTAGPVGGRS</sequence>
<feature type="domain" description="HTH lacI-type" evidence="4">
    <location>
        <begin position="21"/>
        <end position="75"/>
    </location>
</feature>
<dbReference type="EMBL" id="BAABFR010000148">
    <property type="protein sequence ID" value="GAA4406027.1"/>
    <property type="molecule type" value="Genomic_DNA"/>
</dbReference>
<keyword evidence="6" id="KW-1185">Reference proteome</keyword>
<dbReference type="SUPFAM" id="SSF53822">
    <property type="entry name" value="Periplasmic binding protein-like I"/>
    <property type="match status" value="1"/>
</dbReference>
<dbReference type="Gene3D" id="3.40.50.2300">
    <property type="match status" value="2"/>
</dbReference>
<evidence type="ECO:0000256" key="2">
    <source>
        <dbReference type="ARBA" id="ARBA00023125"/>
    </source>
</evidence>
<evidence type="ECO:0000259" key="4">
    <source>
        <dbReference type="PROSITE" id="PS50932"/>
    </source>
</evidence>
<accession>A0ABP8KH19</accession>
<dbReference type="InterPro" id="IPR010982">
    <property type="entry name" value="Lambda_DNA-bd_dom_sf"/>
</dbReference>
<dbReference type="InterPro" id="IPR028082">
    <property type="entry name" value="Peripla_BP_I"/>
</dbReference>
<name>A0ABP8KH19_9ACTN</name>
<evidence type="ECO:0000313" key="6">
    <source>
        <dbReference type="Proteomes" id="UP001500635"/>
    </source>
</evidence>
<keyword evidence="2 5" id="KW-0238">DNA-binding</keyword>
<dbReference type="PANTHER" id="PTHR30146:SF155">
    <property type="entry name" value="ALANINE RACEMASE"/>
    <property type="match status" value="1"/>
</dbReference>
<keyword evidence="1" id="KW-0805">Transcription regulation</keyword>
<dbReference type="InterPro" id="IPR046335">
    <property type="entry name" value="LacI/GalR-like_sensor"/>
</dbReference>
<dbReference type="SMART" id="SM00354">
    <property type="entry name" value="HTH_LACI"/>
    <property type="match status" value="1"/>
</dbReference>
<organism evidence="5 6">
    <name type="scientific">Tsukamurella soli</name>
    <dbReference type="NCBI Taxonomy" id="644556"/>
    <lineage>
        <taxon>Bacteria</taxon>
        <taxon>Bacillati</taxon>
        <taxon>Actinomycetota</taxon>
        <taxon>Actinomycetes</taxon>
        <taxon>Mycobacteriales</taxon>
        <taxon>Tsukamurellaceae</taxon>
        <taxon>Tsukamurella</taxon>
    </lineage>
</organism>
<dbReference type="Pfam" id="PF00356">
    <property type="entry name" value="LacI"/>
    <property type="match status" value="1"/>
</dbReference>
<dbReference type="SUPFAM" id="SSF47413">
    <property type="entry name" value="lambda repressor-like DNA-binding domains"/>
    <property type="match status" value="1"/>
</dbReference>
<protein>
    <submittedName>
        <fullName evidence="5">LacI family DNA-binding transcriptional regulator</fullName>
    </submittedName>
</protein>
<evidence type="ECO:0000256" key="3">
    <source>
        <dbReference type="ARBA" id="ARBA00023163"/>
    </source>
</evidence>
<dbReference type="PANTHER" id="PTHR30146">
    <property type="entry name" value="LACI-RELATED TRANSCRIPTIONAL REPRESSOR"/>
    <property type="match status" value="1"/>
</dbReference>
<comment type="caution">
    <text evidence="5">The sequence shown here is derived from an EMBL/GenBank/DDBJ whole genome shotgun (WGS) entry which is preliminary data.</text>
</comment>
<dbReference type="CDD" id="cd01392">
    <property type="entry name" value="HTH_LacI"/>
    <property type="match status" value="1"/>
</dbReference>
<dbReference type="InterPro" id="IPR000843">
    <property type="entry name" value="HTH_LacI"/>
</dbReference>
<dbReference type="Gene3D" id="1.10.260.40">
    <property type="entry name" value="lambda repressor-like DNA-binding domains"/>
    <property type="match status" value="1"/>
</dbReference>